<evidence type="ECO:0000313" key="3">
    <source>
        <dbReference type="EMBL" id="KAB1636476.1"/>
    </source>
</evidence>
<dbReference type="Proteomes" id="UP000490386">
    <property type="component" value="Unassembled WGS sequence"/>
</dbReference>
<comment type="caution">
    <text evidence="3">The sequence shown here is derived from an EMBL/GenBank/DDBJ whole genome shotgun (WGS) entry which is preliminary data.</text>
</comment>
<feature type="signal peptide" evidence="2">
    <location>
        <begin position="1"/>
        <end position="25"/>
    </location>
</feature>
<dbReference type="PROSITE" id="PS51257">
    <property type="entry name" value="PROKAR_LIPOPROTEIN"/>
    <property type="match status" value="1"/>
</dbReference>
<keyword evidence="4" id="KW-1185">Reference proteome</keyword>
<evidence type="ECO:0000256" key="2">
    <source>
        <dbReference type="SAM" id="SignalP"/>
    </source>
</evidence>
<reference evidence="3 4" key="1">
    <citation type="submission" date="2019-09" db="EMBL/GenBank/DDBJ databases">
        <title>Phylogeny of genus Pseudoclavibacter and closely related genus.</title>
        <authorList>
            <person name="Li Y."/>
        </authorList>
    </citation>
    <scope>NUCLEOTIDE SEQUENCE [LARGE SCALE GENOMIC DNA]</scope>
    <source>
        <strain evidence="3 4">THG-MD12</strain>
    </source>
</reference>
<feature type="region of interest" description="Disordered" evidence="1">
    <location>
        <begin position="30"/>
        <end position="50"/>
    </location>
</feature>
<evidence type="ECO:0000256" key="1">
    <source>
        <dbReference type="SAM" id="MobiDB-lite"/>
    </source>
</evidence>
<feature type="compositionally biased region" description="Low complexity" evidence="1">
    <location>
        <begin position="30"/>
        <end position="47"/>
    </location>
</feature>
<name>A0A7J5AYC6_9MICO</name>
<proteinExistence type="predicted"/>
<accession>A0A7J5AYC6</accession>
<dbReference type="AlphaFoldDB" id="A0A7J5AYC6"/>
<keyword evidence="2" id="KW-0732">Signal</keyword>
<protein>
    <recommendedName>
        <fullName evidence="5">Lipoprotein</fullName>
    </recommendedName>
</protein>
<dbReference type="RefSeq" id="WP_151424773.1">
    <property type="nucleotide sequence ID" value="NZ_WBJX01000006.1"/>
</dbReference>
<gene>
    <name evidence="3" type="ORF">F8O03_16145</name>
</gene>
<organism evidence="3 4">
    <name type="scientific">Pseudoclavibacter terrae</name>
    <dbReference type="NCBI Taxonomy" id="1530195"/>
    <lineage>
        <taxon>Bacteria</taxon>
        <taxon>Bacillati</taxon>
        <taxon>Actinomycetota</taxon>
        <taxon>Actinomycetes</taxon>
        <taxon>Micrococcales</taxon>
        <taxon>Microbacteriaceae</taxon>
        <taxon>Pseudoclavibacter</taxon>
    </lineage>
</organism>
<dbReference type="EMBL" id="WBJX01000006">
    <property type="protein sequence ID" value="KAB1636476.1"/>
    <property type="molecule type" value="Genomic_DNA"/>
</dbReference>
<sequence length="161" mass="15747">MLSSRLPKLAAICAFAAIALTGCSAAGSGGAATPSPTAAASAESTTAEGGGTCADVQAEIDSIRTSVESISTQVPGDIPGAVATLATIGTSLTTLQESVTDPDLKTHVDTLVTEVTELQATAGELANGEGGFAAAASILTQLGEVESALSSLTAYCELQTS</sequence>
<feature type="chain" id="PRO_5039698227" description="Lipoprotein" evidence="2">
    <location>
        <begin position="26"/>
        <end position="161"/>
    </location>
</feature>
<dbReference type="OrthoDB" id="5121758at2"/>
<evidence type="ECO:0000313" key="4">
    <source>
        <dbReference type="Proteomes" id="UP000490386"/>
    </source>
</evidence>
<evidence type="ECO:0008006" key="5">
    <source>
        <dbReference type="Google" id="ProtNLM"/>
    </source>
</evidence>